<evidence type="ECO:0000256" key="4">
    <source>
        <dbReference type="ARBA" id="ARBA00022676"/>
    </source>
</evidence>
<dbReference type="Proteomes" id="UP001302249">
    <property type="component" value="Chromosome"/>
</dbReference>
<feature type="transmembrane region" description="Helical" evidence="10">
    <location>
        <begin position="372"/>
        <end position="394"/>
    </location>
</feature>
<proteinExistence type="inferred from homology"/>
<dbReference type="PANTHER" id="PTHR10050:SF46">
    <property type="entry name" value="PROTEIN O-MANNOSYL-TRANSFERASE 2"/>
    <property type="match status" value="1"/>
</dbReference>
<feature type="transmembrane region" description="Helical" evidence="10">
    <location>
        <begin position="138"/>
        <end position="163"/>
    </location>
</feature>
<reference evidence="13 14" key="1">
    <citation type="submission" date="2023-09" db="EMBL/GenBank/DDBJ databases">
        <authorList>
            <person name="Rey-Velasco X."/>
        </authorList>
    </citation>
    <scope>NUCLEOTIDE SEQUENCE [LARGE SCALE GENOMIC DNA]</scope>
    <source>
        <strain evidence="13 14">W311</strain>
    </source>
</reference>
<evidence type="ECO:0000256" key="7">
    <source>
        <dbReference type="ARBA" id="ARBA00022989"/>
    </source>
</evidence>
<evidence type="ECO:0000256" key="5">
    <source>
        <dbReference type="ARBA" id="ARBA00022679"/>
    </source>
</evidence>
<feature type="transmembrane region" description="Helical" evidence="10">
    <location>
        <begin position="349"/>
        <end position="366"/>
    </location>
</feature>
<evidence type="ECO:0000256" key="9">
    <source>
        <dbReference type="ARBA" id="ARBA00093617"/>
    </source>
</evidence>
<dbReference type="InterPro" id="IPR032421">
    <property type="entry name" value="PMT_4TMC"/>
</dbReference>
<dbReference type="EMBL" id="CP135076">
    <property type="protein sequence ID" value="WNO54749.1"/>
    <property type="molecule type" value="Genomic_DNA"/>
</dbReference>
<evidence type="ECO:0000259" key="12">
    <source>
        <dbReference type="Pfam" id="PF16192"/>
    </source>
</evidence>
<accession>A0ABZ0BBI5</accession>
<evidence type="ECO:0000259" key="11">
    <source>
        <dbReference type="Pfam" id="PF02366"/>
    </source>
</evidence>
<feature type="transmembrane region" description="Helical" evidence="10">
    <location>
        <begin position="238"/>
        <end position="260"/>
    </location>
</feature>
<evidence type="ECO:0000256" key="6">
    <source>
        <dbReference type="ARBA" id="ARBA00022692"/>
    </source>
</evidence>
<dbReference type="InterPro" id="IPR027005">
    <property type="entry name" value="PMT-like"/>
</dbReference>
<keyword evidence="6 10" id="KW-0812">Transmembrane</keyword>
<evidence type="ECO:0000256" key="1">
    <source>
        <dbReference type="ARBA" id="ARBA00004127"/>
    </source>
</evidence>
<evidence type="ECO:0000256" key="8">
    <source>
        <dbReference type="ARBA" id="ARBA00023136"/>
    </source>
</evidence>
<dbReference type="RefSeq" id="WP_313917588.1">
    <property type="nucleotide sequence ID" value="NZ_CP135076.1"/>
</dbReference>
<feature type="transmembrane region" description="Helical" evidence="10">
    <location>
        <begin position="325"/>
        <end position="342"/>
    </location>
</feature>
<keyword evidence="5 10" id="KW-0808">Transferase</keyword>
<evidence type="ECO:0000313" key="14">
    <source>
        <dbReference type="Proteomes" id="UP001302249"/>
    </source>
</evidence>
<gene>
    <name evidence="13" type="ORF">RPR59_05745</name>
</gene>
<keyword evidence="14" id="KW-1185">Reference proteome</keyword>
<organism evidence="13 14">
    <name type="scientific">Stakelama saccharophila</name>
    <dbReference type="NCBI Taxonomy" id="3075605"/>
    <lineage>
        <taxon>Bacteria</taxon>
        <taxon>Pseudomonadati</taxon>
        <taxon>Pseudomonadota</taxon>
        <taxon>Alphaproteobacteria</taxon>
        <taxon>Sphingomonadales</taxon>
        <taxon>Sphingomonadaceae</taxon>
        <taxon>Stakelama</taxon>
    </lineage>
</organism>
<dbReference type="Pfam" id="PF02366">
    <property type="entry name" value="PMT"/>
    <property type="match status" value="1"/>
</dbReference>
<dbReference type="Pfam" id="PF16192">
    <property type="entry name" value="PMT_4TMC"/>
    <property type="match status" value="1"/>
</dbReference>
<feature type="transmembrane region" description="Helical" evidence="10">
    <location>
        <begin position="175"/>
        <end position="206"/>
    </location>
</feature>
<feature type="transmembrane region" description="Helical" evidence="10">
    <location>
        <begin position="22"/>
        <end position="43"/>
    </location>
</feature>
<keyword evidence="8 10" id="KW-0472">Membrane</keyword>
<sequence>MAILGRAGYGPRSMLDRLRRDPLLAALVIGLGAEILFLVHLGWPDRLVFDEIHYVPAARAMLALNRPLNTEHPLLAKEFIAAGIALFGDNPLGWRFFATLAGTATVLAGYWMLWLLFARVRTAAFGALLIAVNQMVYVQARIAMIDIYLGAFVMLAAAGFVWAMEAPPECVKPRLILTGTLLGLATAAKWAAVPYIVFAGIAFLLVRWRDAALAGRPAISALTDGAHPHWRGTGTVPAMLLIGGTSIIVYFLTFAPQFFYAHDPLTLRWLLPFQQAMFDAQTQVLRSHPYQSAWWTWPLVIRPIWYFYEPDGGVWRGVLLIGNPVVMWGGLAAVAACLFAGLRDRAARPLALALFWIASLGIWAIIPKSLGFYYYYHLSGVIICLCLAAAFHHFARGRFAKADEWFAIPAIAVFLYFYPVLSAQPLGGEGAFNHWMLFDSWR</sequence>
<keyword evidence="10" id="KW-1003">Cell membrane</keyword>
<comment type="pathway">
    <text evidence="2 10">Protein modification; protein glycosylation.</text>
</comment>
<keyword evidence="4 10" id="KW-0328">Glycosyltransferase</keyword>
<dbReference type="InterPro" id="IPR003342">
    <property type="entry name" value="ArnT-like_N"/>
</dbReference>
<comment type="similarity">
    <text evidence="3 10">Belongs to the glycosyltransferase 39 family.</text>
</comment>
<feature type="transmembrane region" description="Helical" evidence="10">
    <location>
        <begin position="96"/>
        <end position="117"/>
    </location>
</feature>
<evidence type="ECO:0000256" key="3">
    <source>
        <dbReference type="ARBA" id="ARBA00007222"/>
    </source>
</evidence>
<comment type="subcellular location">
    <subcellularLocation>
        <location evidence="10">Cell membrane</location>
    </subcellularLocation>
    <subcellularLocation>
        <location evidence="1">Endomembrane system</location>
        <topology evidence="1">Multi-pass membrane protein</topology>
    </subcellularLocation>
</comment>
<name>A0ABZ0BBI5_9SPHN</name>
<keyword evidence="7 10" id="KW-1133">Transmembrane helix</keyword>
<protein>
    <recommendedName>
        <fullName evidence="9 10">Polyprenol-phosphate-mannose--protein mannosyltransferase</fullName>
        <ecNumber evidence="10">2.4.1.-</ecNumber>
    </recommendedName>
</protein>
<feature type="transmembrane region" description="Helical" evidence="10">
    <location>
        <begin position="406"/>
        <end position="427"/>
    </location>
</feature>
<feature type="domain" description="ArnT-like N-terminal" evidence="11">
    <location>
        <begin position="90"/>
        <end position="209"/>
    </location>
</feature>
<evidence type="ECO:0000313" key="13">
    <source>
        <dbReference type="EMBL" id="WNO54749.1"/>
    </source>
</evidence>
<dbReference type="PANTHER" id="PTHR10050">
    <property type="entry name" value="DOLICHYL-PHOSPHATE-MANNOSE--PROTEIN MANNOSYLTRANSFERASE"/>
    <property type="match status" value="1"/>
</dbReference>
<feature type="domain" description="Protein O-mannosyl-transferase C-terminal four TM" evidence="12">
    <location>
        <begin position="271"/>
        <end position="441"/>
    </location>
</feature>
<evidence type="ECO:0000256" key="10">
    <source>
        <dbReference type="RuleBase" id="RU367007"/>
    </source>
</evidence>
<dbReference type="EC" id="2.4.1.-" evidence="10"/>
<evidence type="ECO:0000256" key="2">
    <source>
        <dbReference type="ARBA" id="ARBA00004922"/>
    </source>
</evidence>
<comment type="function">
    <text evidence="10">Protein O-mannosyltransferase that catalyzes the transfer of a single mannose residue from a polyprenol phospho-mannosyl lipidic donor to the hydroxyl group of selected serine and threonine residues in acceptor proteins.</text>
</comment>